<organism evidence="1 2">
    <name type="scientific">Weissella paramesenteroides</name>
    <name type="common">Leuconostoc paramesenteroides</name>
    <dbReference type="NCBI Taxonomy" id="1249"/>
    <lineage>
        <taxon>Bacteria</taxon>
        <taxon>Bacillati</taxon>
        <taxon>Bacillota</taxon>
        <taxon>Bacilli</taxon>
        <taxon>Lactobacillales</taxon>
        <taxon>Lactobacillaceae</taxon>
        <taxon>Weissella</taxon>
    </lineage>
</organism>
<reference evidence="1 2" key="1">
    <citation type="submission" date="2020-03" db="EMBL/GenBank/DDBJ databases">
        <title>Comparative genomics of Weissella paramesenteroides.</title>
        <authorList>
            <person name="Kant R."/>
            <person name="Takala T."/>
            <person name="Saris P."/>
        </authorList>
    </citation>
    <scope>NUCLEOTIDE SEQUENCE [LARGE SCALE GENOMIC DNA]</scope>
    <source>
        <strain evidence="1 2">SJ27-4</strain>
    </source>
</reference>
<name>A0ABD4XMV9_WEIPA</name>
<comment type="caution">
    <text evidence="1">The sequence shown here is derived from an EMBL/GenBank/DDBJ whole genome shotgun (WGS) entry which is preliminary data.</text>
</comment>
<evidence type="ECO:0000313" key="1">
    <source>
        <dbReference type="EMBL" id="MDF8372061.1"/>
    </source>
</evidence>
<proteinExistence type="predicted"/>
<dbReference type="AlphaFoldDB" id="A0ABD4XMV9"/>
<sequence length="100" mass="11726">MTEHLFTSIKELALTLEISRTTLYKRAKSAGIELTGTYTDEQMDLLRGVQSSEQSKHIYEHGEHENEQDWTVLREQLTVKDQQIKELHEQLKQTQKLVDQ</sequence>
<gene>
    <name evidence="1" type="ORF">G9403_10600</name>
</gene>
<accession>A0ABD4XMV9</accession>
<evidence type="ECO:0000313" key="2">
    <source>
        <dbReference type="Proteomes" id="UP001215461"/>
    </source>
</evidence>
<protein>
    <submittedName>
        <fullName evidence="1">Replication initiation protein</fullName>
    </submittedName>
</protein>
<dbReference type="EMBL" id="JAANXN010000022">
    <property type="protein sequence ID" value="MDF8372061.1"/>
    <property type="molecule type" value="Genomic_DNA"/>
</dbReference>
<feature type="non-terminal residue" evidence="1">
    <location>
        <position position="100"/>
    </location>
</feature>
<dbReference type="Proteomes" id="UP001215461">
    <property type="component" value="Unassembled WGS sequence"/>
</dbReference>